<dbReference type="EMBL" id="CP048000">
    <property type="protein sequence ID" value="QHQ59618.1"/>
    <property type="molecule type" value="Genomic_DNA"/>
</dbReference>
<dbReference type="AlphaFoldDB" id="A0A6P1TK19"/>
<dbReference type="InterPro" id="IPR046470">
    <property type="entry name" value="SAM_HAT_C"/>
</dbReference>
<dbReference type="Pfam" id="PF20257">
    <property type="entry name" value="SAM_HAT_C"/>
    <property type="match status" value="1"/>
</dbReference>
<evidence type="ECO:0000313" key="5">
    <source>
        <dbReference type="EMBL" id="QHQ59618.1"/>
    </source>
</evidence>
<feature type="domain" description="S-adenosyl-l-methionine hydroxide adenosyltransferase N-terminal" evidence="3">
    <location>
        <begin position="8"/>
        <end position="156"/>
    </location>
</feature>
<accession>A0A6P1TK19</accession>
<keyword evidence="5" id="KW-0804">Transcription</keyword>
<dbReference type="KEGG" id="anr:Ana3638_01400"/>
<dbReference type="PANTHER" id="PTHR35092:SF1">
    <property type="entry name" value="CHLORINASE MJ1651"/>
    <property type="match status" value="1"/>
</dbReference>
<protein>
    <submittedName>
        <fullName evidence="5">DNA-directed RNA polymerase subunit delta</fullName>
    </submittedName>
</protein>
<dbReference type="GO" id="GO:0000428">
    <property type="term" value="C:DNA-directed RNA polymerase complex"/>
    <property type="evidence" value="ECO:0007669"/>
    <property type="project" value="UniProtKB-KW"/>
</dbReference>
<proteinExistence type="inferred from homology"/>
<evidence type="ECO:0000256" key="2">
    <source>
        <dbReference type="ARBA" id="ARBA00024035"/>
    </source>
</evidence>
<dbReference type="PIRSF" id="PIRSF006779">
    <property type="entry name" value="UCP006779"/>
    <property type="match status" value="1"/>
</dbReference>
<dbReference type="InterPro" id="IPR046469">
    <property type="entry name" value="SAM_HAT_N"/>
</dbReference>
<keyword evidence="1" id="KW-0949">S-adenosyl-L-methionine</keyword>
<dbReference type="SUPFAM" id="SSF101852">
    <property type="entry name" value="Bacterial fluorinating enzyme, C-terminal domain"/>
    <property type="match status" value="1"/>
</dbReference>
<evidence type="ECO:0000259" key="4">
    <source>
        <dbReference type="Pfam" id="PF20257"/>
    </source>
</evidence>
<dbReference type="Pfam" id="PF01887">
    <property type="entry name" value="SAM_HAT_N"/>
    <property type="match status" value="1"/>
</dbReference>
<keyword evidence="6" id="KW-1185">Reference proteome</keyword>
<keyword evidence="5" id="KW-0240">DNA-directed RNA polymerase</keyword>
<dbReference type="InterPro" id="IPR023227">
    <property type="entry name" value="SAM_OH_AdoTrfase_C_sf"/>
</dbReference>
<organism evidence="5 6">
    <name type="scientific">Anaerocolumna sedimenticola</name>
    <dbReference type="NCBI Taxonomy" id="2696063"/>
    <lineage>
        <taxon>Bacteria</taxon>
        <taxon>Bacillati</taxon>
        <taxon>Bacillota</taxon>
        <taxon>Clostridia</taxon>
        <taxon>Lachnospirales</taxon>
        <taxon>Lachnospiraceae</taxon>
        <taxon>Anaerocolumna</taxon>
    </lineage>
</organism>
<dbReference type="SUPFAM" id="SSF102522">
    <property type="entry name" value="Bacterial fluorinating enzyme, N-terminal domain"/>
    <property type="match status" value="1"/>
</dbReference>
<sequence length="280" mass="31631">MNEKPILVFQTDFTYKEGAICSMYGVVKSVDRSLEIFDGTHEIPRFDTWSASYRLYQSMQFWPKGTIFVSVVDPGVGTARRACVARTADGYFVVTPDNGALTHVKKYVGIAEIREIDEKVNRLQATLGTSIFHGRDLFGYCAARLASGIISYEEVGPAYPTEKIVVHEIQEPKIEYEKAEGIFEIGDPNFGNLWSNIPVEEFLRNGFQYGDLINVTIRHGNEIVFQKKVPFAKAFGFVKQGEAVIYTNELLKVSMAVCLGDFCETYHINYGQDWTVKLEK</sequence>
<dbReference type="InterPro" id="IPR002747">
    <property type="entry name" value="SAM_OH_AdoTrfase"/>
</dbReference>
<evidence type="ECO:0000256" key="1">
    <source>
        <dbReference type="ARBA" id="ARBA00022691"/>
    </source>
</evidence>
<dbReference type="InterPro" id="IPR023228">
    <property type="entry name" value="SAM_OH_AdoTrfase_N_sf"/>
</dbReference>
<reference evidence="5 6" key="1">
    <citation type="submission" date="2020-01" db="EMBL/GenBank/DDBJ databases">
        <title>Genome analysis of Anaerocolumna sp. CBA3638.</title>
        <authorList>
            <person name="Kim J."/>
            <person name="Roh S.W."/>
        </authorList>
    </citation>
    <scope>NUCLEOTIDE SEQUENCE [LARGE SCALE GENOMIC DNA]</scope>
    <source>
        <strain evidence="5 6">CBA3638</strain>
    </source>
</reference>
<name>A0A6P1TK19_9FIRM</name>
<comment type="similarity">
    <text evidence="2">Belongs to the SAM hydrolase / SAM-dependent halogenase family.</text>
</comment>
<feature type="domain" description="S-adenosyl-l-methionine hydroxide adenosyltransferase C-terminal" evidence="4">
    <location>
        <begin position="187"/>
        <end position="275"/>
    </location>
</feature>
<gene>
    <name evidence="5" type="ORF">Ana3638_01400</name>
</gene>
<dbReference type="PANTHER" id="PTHR35092">
    <property type="entry name" value="CHLORINASE MJ1651"/>
    <property type="match status" value="1"/>
</dbReference>
<dbReference type="Gene3D" id="3.40.50.10790">
    <property type="entry name" value="S-adenosyl-l-methionine hydroxide adenosyltransferase, N-terminal"/>
    <property type="match status" value="1"/>
</dbReference>
<evidence type="ECO:0000259" key="3">
    <source>
        <dbReference type="Pfam" id="PF01887"/>
    </source>
</evidence>
<dbReference type="Proteomes" id="UP000464314">
    <property type="component" value="Chromosome"/>
</dbReference>
<dbReference type="Gene3D" id="2.40.30.90">
    <property type="entry name" value="Bacterial fluorinating enzyme like"/>
    <property type="match status" value="1"/>
</dbReference>
<evidence type="ECO:0000313" key="6">
    <source>
        <dbReference type="Proteomes" id="UP000464314"/>
    </source>
</evidence>
<dbReference type="RefSeq" id="WP_161836364.1">
    <property type="nucleotide sequence ID" value="NZ_CP048000.1"/>
</dbReference>